<accession>A0AA39HFC7</accession>
<keyword evidence="4" id="KW-1185">Reference proteome</keyword>
<reference evidence="3" key="1">
    <citation type="submission" date="2023-06" db="EMBL/GenBank/DDBJ databases">
        <title>Genomic analysis of the entomopathogenic nematode Steinernema hermaphroditum.</title>
        <authorList>
            <person name="Schwarz E.M."/>
            <person name="Heppert J.K."/>
            <person name="Baniya A."/>
            <person name="Schwartz H.T."/>
            <person name="Tan C.-H."/>
            <person name="Antoshechkin I."/>
            <person name="Sternberg P.W."/>
            <person name="Goodrich-Blair H."/>
            <person name="Dillman A.R."/>
        </authorList>
    </citation>
    <scope>NUCLEOTIDE SEQUENCE</scope>
    <source>
        <strain evidence="3">PS9179</strain>
        <tissue evidence="3">Whole animal</tissue>
    </source>
</reference>
<evidence type="ECO:0000313" key="3">
    <source>
        <dbReference type="EMBL" id="KAK0404827.1"/>
    </source>
</evidence>
<feature type="signal peptide" evidence="2">
    <location>
        <begin position="1"/>
        <end position="25"/>
    </location>
</feature>
<feature type="compositionally biased region" description="Low complexity" evidence="1">
    <location>
        <begin position="147"/>
        <end position="160"/>
    </location>
</feature>
<organism evidence="3 4">
    <name type="scientific">Steinernema hermaphroditum</name>
    <dbReference type="NCBI Taxonomy" id="289476"/>
    <lineage>
        <taxon>Eukaryota</taxon>
        <taxon>Metazoa</taxon>
        <taxon>Ecdysozoa</taxon>
        <taxon>Nematoda</taxon>
        <taxon>Chromadorea</taxon>
        <taxon>Rhabditida</taxon>
        <taxon>Tylenchina</taxon>
        <taxon>Panagrolaimomorpha</taxon>
        <taxon>Strongyloidoidea</taxon>
        <taxon>Steinernematidae</taxon>
        <taxon>Steinernema</taxon>
    </lineage>
</organism>
<sequence>MMNYESFPVALVAVVLTVQFSLLQCAEKYRAKRARVRQRVATPHPEVKPAEISKPCREEVKPSAPPKGVGNTSASKATDSRVAAPDFSEHAEEVTSMKLKFRPSTDEKRTRELARRTLASIRAKKESDERKKRERLLEKHRRENKDGGSSSDSESSDSQGADAVAPIPAFLPPKVTVASKNEAPSQRLSGSLKTASSKSTSARTTQNTGSRSMKERASLRDTEREAGLWDDVTQ</sequence>
<dbReference type="AlphaFoldDB" id="A0AA39HFC7"/>
<gene>
    <name evidence="3" type="ORF">QR680_017652</name>
</gene>
<comment type="caution">
    <text evidence="3">The sequence shown here is derived from an EMBL/GenBank/DDBJ whole genome shotgun (WGS) entry which is preliminary data.</text>
</comment>
<evidence type="ECO:0000256" key="1">
    <source>
        <dbReference type="SAM" id="MobiDB-lite"/>
    </source>
</evidence>
<feature type="compositionally biased region" description="Low complexity" evidence="1">
    <location>
        <begin position="188"/>
        <end position="202"/>
    </location>
</feature>
<feature type="compositionally biased region" description="Basic and acidic residues" evidence="1">
    <location>
        <begin position="103"/>
        <end position="115"/>
    </location>
</feature>
<feature type="compositionally biased region" description="Basic and acidic residues" evidence="1">
    <location>
        <begin position="123"/>
        <end position="146"/>
    </location>
</feature>
<protein>
    <submittedName>
        <fullName evidence="3">Uncharacterized protein</fullName>
    </submittedName>
</protein>
<feature type="chain" id="PRO_5041421274" evidence="2">
    <location>
        <begin position="26"/>
        <end position="234"/>
    </location>
</feature>
<evidence type="ECO:0000313" key="4">
    <source>
        <dbReference type="Proteomes" id="UP001175271"/>
    </source>
</evidence>
<proteinExistence type="predicted"/>
<feature type="compositionally biased region" description="Polar residues" evidence="1">
    <location>
        <begin position="178"/>
        <end position="187"/>
    </location>
</feature>
<feature type="compositionally biased region" description="Basic and acidic residues" evidence="1">
    <location>
        <begin position="212"/>
        <end position="227"/>
    </location>
</feature>
<keyword evidence="2" id="KW-0732">Signal</keyword>
<dbReference type="EMBL" id="JAUCMV010000004">
    <property type="protein sequence ID" value="KAK0404827.1"/>
    <property type="molecule type" value="Genomic_DNA"/>
</dbReference>
<name>A0AA39HFC7_9BILA</name>
<feature type="region of interest" description="Disordered" evidence="1">
    <location>
        <begin position="37"/>
        <end position="234"/>
    </location>
</feature>
<feature type="compositionally biased region" description="Basic and acidic residues" evidence="1">
    <location>
        <begin position="45"/>
        <end position="61"/>
    </location>
</feature>
<dbReference type="Proteomes" id="UP001175271">
    <property type="component" value="Unassembled WGS sequence"/>
</dbReference>
<evidence type="ECO:0000256" key="2">
    <source>
        <dbReference type="SAM" id="SignalP"/>
    </source>
</evidence>